<dbReference type="InterPro" id="IPR000515">
    <property type="entry name" value="MetI-like"/>
</dbReference>
<dbReference type="InterPro" id="IPR005667">
    <property type="entry name" value="Sulph_transpt2"/>
</dbReference>
<feature type="transmembrane region" description="Helical" evidence="9">
    <location>
        <begin position="55"/>
        <end position="78"/>
    </location>
</feature>
<dbReference type="PROSITE" id="PS50928">
    <property type="entry name" value="ABC_TM1"/>
    <property type="match status" value="1"/>
</dbReference>
<proteinExistence type="inferred from homology"/>
<name>A0A917IRR7_9MICC</name>
<keyword evidence="12" id="KW-1185">Reference proteome</keyword>
<dbReference type="Pfam" id="PF00528">
    <property type="entry name" value="BPD_transp_1"/>
    <property type="match status" value="1"/>
</dbReference>
<dbReference type="GO" id="GO:0005886">
    <property type="term" value="C:plasma membrane"/>
    <property type="evidence" value="ECO:0007669"/>
    <property type="project" value="UniProtKB-SubCell"/>
</dbReference>
<dbReference type="SUPFAM" id="SSF161098">
    <property type="entry name" value="MetI-like"/>
    <property type="match status" value="1"/>
</dbReference>
<feature type="transmembrane region" description="Helical" evidence="9">
    <location>
        <begin position="186"/>
        <end position="207"/>
    </location>
</feature>
<sequence>MTSSAHRSVPAAFTVPALLGVLVIAGPFLGLMVNIPWTEAWQLMTSPEALSSVKLSVATALIATVICGLLGLPLSLYLTKVIDRSRYRKLGLVLYALLYTPVILSPVVSGLALTFFWGRLGLVGSLLDGAGVVIPFTSTAVVVTQVFVGLPFFVATAVTSLRAVPAEFEHIALVEGATPWEVTSKVLLPVAAPGLATAFLLSFARALGEYGATVTFAGNIAEKTRTIPLNIELMLSSNLMPQALGSALQLMSLYLIVLGIGLFLVSLRRIRSRA</sequence>
<dbReference type="Gene3D" id="1.10.3720.10">
    <property type="entry name" value="MetI-like"/>
    <property type="match status" value="1"/>
</dbReference>
<evidence type="ECO:0000256" key="4">
    <source>
        <dbReference type="ARBA" id="ARBA00022692"/>
    </source>
</evidence>
<feature type="domain" description="ABC transmembrane type-1" evidence="10">
    <location>
        <begin position="53"/>
        <end position="266"/>
    </location>
</feature>
<comment type="subunit">
    <text evidence="2">The complex is composed of two ATP-binding proteins (CysA), two transmembrane proteins (CysT and CysW) and a solute-binding protein (CysP).</text>
</comment>
<keyword evidence="6" id="KW-0764">Sulfate transport</keyword>
<keyword evidence="5 9" id="KW-1133">Transmembrane helix</keyword>
<feature type="transmembrane region" description="Helical" evidence="9">
    <location>
        <begin position="243"/>
        <end position="265"/>
    </location>
</feature>
<feature type="transmembrane region" description="Helical" evidence="9">
    <location>
        <begin position="129"/>
        <end position="154"/>
    </location>
</feature>
<organism evidence="11 12">
    <name type="scientific">Rothia aerolata</name>
    <dbReference type="NCBI Taxonomy" id="1812262"/>
    <lineage>
        <taxon>Bacteria</taxon>
        <taxon>Bacillati</taxon>
        <taxon>Actinomycetota</taxon>
        <taxon>Actinomycetes</taxon>
        <taxon>Micrococcales</taxon>
        <taxon>Micrococcaceae</taxon>
        <taxon>Rothia</taxon>
    </lineage>
</organism>
<keyword evidence="7 9" id="KW-0472">Membrane</keyword>
<dbReference type="AlphaFoldDB" id="A0A917IRR7"/>
<evidence type="ECO:0000256" key="9">
    <source>
        <dbReference type="RuleBase" id="RU363032"/>
    </source>
</evidence>
<accession>A0A917IRR7</accession>
<keyword evidence="3 9" id="KW-0813">Transport</keyword>
<protein>
    <submittedName>
        <fullName evidence="11">ABC transporter permease</fullName>
    </submittedName>
</protein>
<evidence type="ECO:0000256" key="8">
    <source>
        <dbReference type="ARBA" id="ARBA00025323"/>
    </source>
</evidence>
<feature type="transmembrane region" description="Helical" evidence="9">
    <location>
        <begin position="12"/>
        <end position="35"/>
    </location>
</feature>
<dbReference type="CDD" id="cd06261">
    <property type="entry name" value="TM_PBP2"/>
    <property type="match status" value="1"/>
</dbReference>
<feature type="transmembrane region" description="Helical" evidence="9">
    <location>
        <begin position="90"/>
        <end position="117"/>
    </location>
</feature>
<evidence type="ECO:0000256" key="1">
    <source>
        <dbReference type="ARBA" id="ARBA00004141"/>
    </source>
</evidence>
<dbReference type="PANTHER" id="PTHR30406:SF8">
    <property type="entry name" value="SULFATE TRANSPORT SYSTEM PERMEASE PROTEIN CYST"/>
    <property type="match status" value="1"/>
</dbReference>
<evidence type="ECO:0000256" key="7">
    <source>
        <dbReference type="ARBA" id="ARBA00023136"/>
    </source>
</evidence>
<dbReference type="RefSeq" id="WP_188359109.1">
    <property type="nucleotide sequence ID" value="NZ_BMDC01000001.1"/>
</dbReference>
<keyword evidence="4 9" id="KW-0812">Transmembrane</keyword>
<evidence type="ECO:0000256" key="6">
    <source>
        <dbReference type="ARBA" id="ARBA00023032"/>
    </source>
</evidence>
<evidence type="ECO:0000256" key="3">
    <source>
        <dbReference type="ARBA" id="ARBA00022448"/>
    </source>
</evidence>
<dbReference type="EMBL" id="BMDC01000001">
    <property type="protein sequence ID" value="GGH60671.1"/>
    <property type="molecule type" value="Genomic_DNA"/>
</dbReference>
<comment type="function">
    <text evidence="8">Part of the ABC transporter complex CysAWTP (TC 3.A.1.6.1) involved in sulfate/thiosulfate import. Probably responsible for the translocation of the substrate across the membrane.</text>
</comment>
<evidence type="ECO:0000313" key="12">
    <source>
        <dbReference type="Proteomes" id="UP000600171"/>
    </source>
</evidence>
<comment type="subcellular location">
    <subcellularLocation>
        <location evidence="9">Cell membrane</location>
        <topology evidence="9">Multi-pass membrane protein</topology>
    </subcellularLocation>
    <subcellularLocation>
        <location evidence="1">Membrane</location>
        <topology evidence="1">Multi-pass membrane protein</topology>
    </subcellularLocation>
</comment>
<dbReference type="Proteomes" id="UP000600171">
    <property type="component" value="Unassembled WGS sequence"/>
</dbReference>
<dbReference type="InterPro" id="IPR035906">
    <property type="entry name" value="MetI-like_sf"/>
</dbReference>
<reference evidence="11 12" key="1">
    <citation type="journal article" date="2014" name="Int. J. Syst. Evol. Microbiol.">
        <title>Complete genome sequence of Corynebacterium casei LMG S-19264T (=DSM 44701T), isolated from a smear-ripened cheese.</title>
        <authorList>
            <consortium name="US DOE Joint Genome Institute (JGI-PGF)"/>
            <person name="Walter F."/>
            <person name="Albersmeier A."/>
            <person name="Kalinowski J."/>
            <person name="Ruckert C."/>
        </authorList>
    </citation>
    <scope>NUCLEOTIDE SEQUENCE [LARGE SCALE GENOMIC DNA]</scope>
    <source>
        <strain evidence="11 12">CCM 8669</strain>
    </source>
</reference>
<evidence type="ECO:0000256" key="2">
    <source>
        <dbReference type="ARBA" id="ARBA00011779"/>
    </source>
</evidence>
<evidence type="ECO:0000259" key="10">
    <source>
        <dbReference type="PROSITE" id="PS50928"/>
    </source>
</evidence>
<comment type="caution">
    <text evidence="11">The sequence shown here is derived from an EMBL/GenBank/DDBJ whole genome shotgun (WGS) entry which is preliminary data.</text>
</comment>
<comment type="similarity">
    <text evidence="9">Belongs to the binding-protein-dependent transport system permease family.</text>
</comment>
<evidence type="ECO:0000256" key="5">
    <source>
        <dbReference type="ARBA" id="ARBA00022989"/>
    </source>
</evidence>
<dbReference type="PANTHER" id="PTHR30406">
    <property type="entry name" value="SULFATE TRANSPORT SYSTEM PERMEASE PROTEIN"/>
    <property type="match status" value="1"/>
</dbReference>
<dbReference type="GO" id="GO:0015419">
    <property type="term" value="F:ABC-type sulfate transporter activity"/>
    <property type="evidence" value="ECO:0007669"/>
    <property type="project" value="InterPro"/>
</dbReference>
<gene>
    <name evidence="11" type="ORF">GCM10007359_09080</name>
</gene>
<evidence type="ECO:0000313" key="11">
    <source>
        <dbReference type="EMBL" id="GGH60671.1"/>
    </source>
</evidence>